<comment type="caution">
    <text evidence="4">The sequence shown here is derived from an EMBL/GenBank/DDBJ whole genome shotgun (WGS) entry which is preliminary data.</text>
</comment>
<name>A0A2N3LX80_9HYPH</name>
<keyword evidence="1" id="KW-0238">DNA-binding</keyword>
<gene>
    <name evidence="4" type="ORF">CXZ10_11240</name>
</gene>
<dbReference type="AlphaFoldDB" id="A0A2N3LX80"/>
<dbReference type="PROSITE" id="PS50943">
    <property type="entry name" value="HTH_CROC1"/>
    <property type="match status" value="1"/>
</dbReference>
<dbReference type="GO" id="GO:0003700">
    <property type="term" value="F:DNA-binding transcription factor activity"/>
    <property type="evidence" value="ECO:0007669"/>
    <property type="project" value="TreeGrafter"/>
</dbReference>
<dbReference type="PANTHER" id="PTHR46797:SF1">
    <property type="entry name" value="METHYLPHOSPHONATE SYNTHASE"/>
    <property type="match status" value="1"/>
</dbReference>
<dbReference type="EMBL" id="PJNW01000008">
    <property type="protein sequence ID" value="PKR89084.1"/>
    <property type="molecule type" value="Genomic_DNA"/>
</dbReference>
<evidence type="ECO:0000256" key="2">
    <source>
        <dbReference type="SAM" id="MobiDB-lite"/>
    </source>
</evidence>
<reference evidence="4 5" key="1">
    <citation type="submission" date="2017-12" db="EMBL/GenBank/DDBJ databases">
        <title>Anaerobic carbon monoxide metabolism by Pleomorphomonas carboxyditropha sp. nov., a new mesophilic hydrogenogenic carboxidotroph.</title>
        <authorList>
            <person name="Esquivel-Elizondo S."/>
            <person name="Krajmalnik-Brown R."/>
        </authorList>
    </citation>
    <scope>NUCLEOTIDE SEQUENCE [LARGE SCALE GENOMIC DNA]</scope>
    <source>
        <strain evidence="4 5">R5-392</strain>
    </source>
</reference>
<dbReference type="GO" id="GO:0005829">
    <property type="term" value="C:cytosol"/>
    <property type="evidence" value="ECO:0007669"/>
    <property type="project" value="TreeGrafter"/>
</dbReference>
<feature type="region of interest" description="Disordered" evidence="2">
    <location>
        <begin position="66"/>
        <end position="86"/>
    </location>
</feature>
<dbReference type="CDD" id="cd00093">
    <property type="entry name" value="HTH_XRE"/>
    <property type="match status" value="1"/>
</dbReference>
<dbReference type="OrthoDB" id="9815697at2"/>
<keyword evidence="5" id="KW-1185">Reference proteome</keyword>
<dbReference type="Pfam" id="PF01381">
    <property type="entry name" value="HTH_3"/>
    <property type="match status" value="1"/>
</dbReference>
<feature type="domain" description="HTH cro/C1-type" evidence="3">
    <location>
        <begin position="11"/>
        <end position="65"/>
    </location>
</feature>
<sequence length="86" mass="9696">MNGRELVAWNMRRLRVAKDISQERLANEAGVDRTYVSRLERKMENPSIGILDKIASALDAHVSELLREPDTSEQPTPLKAGRKPKA</sequence>
<evidence type="ECO:0000313" key="5">
    <source>
        <dbReference type="Proteomes" id="UP000233491"/>
    </source>
</evidence>
<dbReference type="RefSeq" id="WP_101289287.1">
    <property type="nucleotide sequence ID" value="NZ_FOUQ01000017.1"/>
</dbReference>
<accession>A0A2N3LX80</accession>
<dbReference type="Gene3D" id="1.10.260.40">
    <property type="entry name" value="lambda repressor-like DNA-binding domains"/>
    <property type="match status" value="1"/>
</dbReference>
<dbReference type="SMART" id="SM00530">
    <property type="entry name" value="HTH_XRE"/>
    <property type="match status" value="1"/>
</dbReference>
<dbReference type="Proteomes" id="UP000233491">
    <property type="component" value="Unassembled WGS sequence"/>
</dbReference>
<evidence type="ECO:0000313" key="4">
    <source>
        <dbReference type="EMBL" id="PKR89084.1"/>
    </source>
</evidence>
<dbReference type="PANTHER" id="PTHR46797">
    <property type="entry name" value="HTH-TYPE TRANSCRIPTIONAL REGULATOR"/>
    <property type="match status" value="1"/>
</dbReference>
<dbReference type="InterPro" id="IPR010982">
    <property type="entry name" value="Lambda_DNA-bd_dom_sf"/>
</dbReference>
<dbReference type="InterPro" id="IPR001387">
    <property type="entry name" value="Cro/C1-type_HTH"/>
</dbReference>
<organism evidence="4 5">
    <name type="scientific">Pleomorphomonas diazotrophica</name>
    <dbReference type="NCBI Taxonomy" id="1166257"/>
    <lineage>
        <taxon>Bacteria</taxon>
        <taxon>Pseudomonadati</taxon>
        <taxon>Pseudomonadota</taxon>
        <taxon>Alphaproteobacteria</taxon>
        <taxon>Hyphomicrobiales</taxon>
        <taxon>Pleomorphomonadaceae</taxon>
        <taxon>Pleomorphomonas</taxon>
    </lineage>
</organism>
<dbReference type="GO" id="GO:0003677">
    <property type="term" value="F:DNA binding"/>
    <property type="evidence" value="ECO:0007669"/>
    <property type="project" value="UniProtKB-KW"/>
</dbReference>
<protein>
    <submittedName>
        <fullName evidence="4">Transcriptional regulator</fullName>
    </submittedName>
</protein>
<evidence type="ECO:0000259" key="3">
    <source>
        <dbReference type="PROSITE" id="PS50943"/>
    </source>
</evidence>
<proteinExistence type="predicted"/>
<dbReference type="SUPFAM" id="SSF47413">
    <property type="entry name" value="lambda repressor-like DNA-binding domains"/>
    <property type="match status" value="1"/>
</dbReference>
<dbReference type="InterPro" id="IPR050807">
    <property type="entry name" value="TransReg_Diox_bact_type"/>
</dbReference>
<evidence type="ECO:0000256" key="1">
    <source>
        <dbReference type="ARBA" id="ARBA00023125"/>
    </source>
</evidence>